<keyword evidence="6 8" id="KW-0472">Membrane</keyword>
<evidence type="ECO:0000259" key="11">
    <source>
        <dbReference type="Pfam" id="PF13967"/>
    </source>
</evidence>
<dbReference type="GO" id="GO:0005886">
    <property type="term" value="C:plasma membrane"/>
    <property type="evidence" value="ECO:0007669"/>
    <property type="project" value="TreeGrafter"/>
</dbReference>
<evidence type="ECO:0000256" key="2">
    <source>
        <dbReference type="ARBA" id="ARBA00007779"/>
    </source>
</evidence>
<dbReference type="Proteomes" id="UP000189274">
    <property type="component" value="Unassembled WGS sequence"/>
</dbReference>
<evidence type="ECO:0000256" key="1">
    <source>
        <dbReference type="ARBA" id="ARBA00004141"/>
    </source>
</evidence>
<feature type="transmembrane region" description="Helical" evidence="8">
    <location>
        <begin position="96"/>
        <end position="118"/>
    </location>
</feature>
<reference evidence="15" key="1">
    <citation type="journal article" date="2017" name="Genome Announc.">
        <title>Genome sequences of Cyberlindnera fabianii 65, Pichia kudriavzevii 129, and Saccharomyces cerevisiae 131 isolated from fermented masau fruits in Zimbabwe.</title>
        <authorList>
            <person name="van Rijswijck I.M.H."/>
            <person name="Derks M.F.L."/>
            <person name="Abee T."/>
            <person name="de Ridder D."/>
            <person name="Smid E.J."/>
        </authorList>
    </citation>
    <scope>NUCLEOTIDE SEQUENCE [LARGE SCALE GENOMIC DNA]</scope>
    <source>
        <strain evidence="15">129</strain>
    </source>
</reference>
<dbReference type="VEuPathDB" id="FungiDB:C5L36_0B08270"/>
<dbReference type="InterPro" id="IPR003864">
    <property type="entry name" value="CSC1/OSCA1-like_7TM"/>
</dbReference>
<dbReference type="OrthoDB" id="1076608at2759"/>
<evidence type="ECO:0000256" key="7">
    <source>
        <dbReference type="SAM" id="MobiDB-lite"/>
    </source>
</evidence>
<dbReference type="InterPro" id="IPR022257">
    <property type="entry name" value="PHM7_ext"/>
</dbReference>
<feature type="transmembrane region" description="Helical" evidence="8">
    <location>
        <begin position="602"/>
        <end position="622"/>
    </location>
</feature>
<feature type="transmembrane region" description="Helical" evidence="8">
    <location>
        <begin position="12"/>
        <end position="34"/>
    </location>
</feature>
<accession>A0A1V2LJ27</accession>
<evidence type="ECO:0000313" key="14">
    <source>
        <dbReference type="EMBL" id="ONH72592.1"/>
    </source>
</evidence>
<reference evidence="13 16" key="3">
    <citation type="submission" date="2018-06" db="EMBL/GenBank/DDBJ databases">
        <title>Population genomics shows no distinction between pathogenic Candida krusei and environmental Pichia kudriavzevii: One species, four names.</title>
        <authorList>
            <person name="Douglass A.P."/>
            <person name="Offei B."/>
            <person name="Braun-Galleani S."/>
            <person name="Coughlan A.Y."/>
            <person name="Martos A."/>
            <person name="Ortiz-Merino R.A."/>
            <person name="Byrne K.P."/>
            <person name="Wolfe K.H."/>
        </authorList>
    </citation>
    <scope>NUCLEOTIDE SEQUENCE [LARGE SCALE GENOMIC DNA]</scope>
    <source>
        <strain evidence="13 16">CBS573</strain>
    </source>
</reference>
<feature type="transmembrane region" description="Helical" evidence="8">
    <location>
        <begin position="431"/>
        <end position="455"/>
    </location>
</feature>
<evidence type="ECO:0000259" key="9">
    <source>
        <dbReference type="Pfam" id="PF02714"/>
    </source>
</evidence>
<evidence type="ECO:0000313" key="16">
    <source>
        <dbReference type="Proteomes" id="UP000249293"/>
    </source>
</evidence>
<dbReference type="AlphaFoldDB" id="A0A1V2LJ27"/>
<comment type="similarity">
    <text evidence="2">Belongs to the CSC1 (TC 1.A.17) family.</text>
</comment>
<gene>
    <name evidence="14" type="ORF">BOH78_3720</name>
    <name evidence="13" type="ORF">C5L36_0B08270</name>
</gene>
<reference evidence="14" key="2">
    <citation type="submission" date="2017-01" db="EMBL/GenBank/DDBJ databases">
        <authorList>
            <person name="Mah S.A."/>
            <person name="Swanson W.J."/>
            <person name="Moy G.W."/>
            <person name="Vacquier V.D."/>
        </authorList>
    </citation>
    <scope>NUCLEOTIDE SEQUENCE [LARGE SCALE GENOMIC DNA]</scope>
    <source>
        <strain evidence="14">129</strain>
    </source>
</reference>
<keyword evidence="4 8" id="KW-0812">Transmembrane</keyword>
<dbReference type="GO" id="GO:0005227">
    <property type="term" value="F:calcium-activated cation channel activity"/>
    <property type="evidence" value="ECO:0007669"/>
    <property type="project" value="InterPro"/>
</dbReference>
<dbReference type="PANTHER" id="PTHR13018">
    <property type="entry name" value="PROBABLE MEMBRANE PROTEIN DUF221-RELATED"/>
    <property type="match status" value="1"/>
</dbReference>
<feature type="transmembrane region" description="Helical" evidence="8">
    <location>
        <begin position="138"/>
        <end position="159"/>
    </location>
</feature>
<keyword evidence="16" id="KW-1185">Reference proteome</keyword>
<evidence type="ECO:0000313" key="13">
    <source>
        <dbReference type="EMBL" id="AWU75581.1"/>
    </source>
</evidence>
<name>A0A1V2LJ27_PICKU</name>
<dbReference type="InterPro" id="IPR045122">
    <property type="entry name" value="Csc1-like"/>
</dbReference>
<dbReference type="InterPro" id="IPR032880">
    <property type="entry name" value="CSC1/OSCA1-like_N"/>
</dbReference>
<evidence type="ECO:0000256" key="5">
    <source>
        <dbReference type="ARBA" id="ARBA00022989"/>
    </source>
</evidence>
<keyword evidence="5 8" id="KW-1133">Transmembrane helix</keyword>
<dbReference type="InterPro" id="IPR027815">
    <property type="entry name" value="CSC1/OSCA1-like_cyt"/>
</dbReference>
<evidence type="ECO:0000259" key="10">
    <source>
        <dbReference type="Pfam" id="PF12621"/>
    </source>
</evidence>
<feature type="transmembrane region" description="Helical" evidence="8">
    <location>
        <begin position="387"/>
        <end position="411"/>
    </location>
</feature>
<dbReference type="Pfam" id="PF14703">
    <property type="entry name" value="PHM7_cyt"/>
    <property type="match status" value="1"/>
</dbReference>
<dbReference type="Pfam" id="PF02714">
    <property type="entry name" value="RSN1_7TM"/>
    <property type="match status" value="1"/>
</dbReference>
<evidence type="ECO:0000313" key="15">
    <source>
        <dbReference type="Proteomes" id="UP000189274"/>
    </source>
</evidence>
<proteinExistence type="inferred from homology"/>
<dbReference type="EMBL" id="CP028774">
    <property type="protein sequence ID" value="AWU75581.1"/>
    <property type="molecule type" value="Genomic_DNA"/>
</dbReference>
<feature type="transmembrane region" description="Helical" evidence="8">
    <location>
        <begin position="662"/>
        <end position="682"/>
    </location>
</feature>
<dbReference type="Pfam" id="PF13967">
    <property type="entry name" value="RSN1_TM"/>
    <property type="match status" value="1"/>
</dbReference>
<sequence>MADHQTGSSTSAFVSSLIFNLIIFAIFIAVFIFLKNRKYDVYSPRSINRLLPDHLKAPPLSNSAFGWLPDLLSKPSSFIIQQAGIDGYFFLRYMWLWAKIGFISGLIIWPILFSVNATGGGHKTGFDIISYSNNIHKWRVFANLFCSWFFFGFVVYTIYSELVYYTGFRHNLECTPFYKSLPSSKVLLIDNVPEEILNDSSLRQLFPAVKRIAITRNTKEASEIYEKRTKLVGKLEGAFVKVMSKCVKIKYKLDKKAAKGKDVEYPTPSYKVESYIKEKKLPTYRYKPIIGEKKHVFNEGIEELKEFNDSLDAYQEKVLSGLNELEKVGSVFLEFPTSLELQRAYQAIDSSDKFKRSRKFQSFFPKEVIWNNVGTGFTVRKSKKTGAVTFLTAMIIFWAIPVAVVGCISNINYLTEKVPFLRFINNMPSVLMGIITGILPSVLLSILMSLVPPIIKWMGKIGGCMTEQQLDQWTQQWYFAFQVIQVFLVTTCTSAASSVVTSIIDNPSSAMQLLANNLPPASNFYISYLLLQGLSVSSGILAQVVGLVLSYVIGRILDTTPRQKWNREVSLSAPSWGTMYATFGLFTVIMLCYAIIAPIIIAFTSIAFILIVIAQMYTFIYVSGHATDNRGRNYPLALFETFVGIYLGELSLVALFVMQKNWACVVLEAVWVALTVAAHLYFRYLFEPVLDTVPIGAIEGYYPVEDMGRKQVKEVGEKFFVEDTLNVDPFPEAEPNTIPVDKMDDSSTDSYNGAKASLRGATLENKGTNSSLQDESTMIADVPPYNTKRYDNKKTSEPLPEQDAANVKNTIEEYLDGGYQHGWRDTINKFIHPKRYVSYSNFENDMPAFWSMPISKVLVDDVVYEPPEIRDRKRAGLWIAKDELGLSENLIDLCAQNGVLCTNADAIMSEKGKVELAEDSYPPDYEPTILY</sequence>
<feature type="transmembrane region" description="Helical" evidence="8">
    <location>
        <begin position="524"/>
        <end position="554"/>
    </location>
</feature>
<feature type="domain" description="10TM putative phosphate transporter extracellular tail" evidence="10">
    <location>
        <begin position="830"/>
        <end position="923"/>
    </location>
</feature>
<keyword evidence="3" id="KW-0813">Transport</keyword>
<feature type="domain" description="CSC1/OSCA1-like 7TM region" evidence="9">
    <location>
        <begin position="384"/>
        <end position="656"/>
    </location>
</feature>
<protein>
    <submittedName>
        <fullName evidence="14">Phosphate metabolism protein 7</fullName>
    </submittedName>
</protein>
<feature type="transmembrane region" description="Helical" evidence="8">
    <location>
        <begin position="634"/>
        <end position="656"/>
    </location>
</feature>
<evidence type="ECO:0000256" key="8">
    <source>
        <dbReference type="SAM" id="Phobius"/>
    </source>
</evidence>
<evidence type="ECO:0000259" key="12">
    <source>
        <dbReference type="Pfam" id="PF14703"/>
    </source>
</evidence>
<dbReference type="Pfam" id="PF12621">
    <property type="entry name" value="PHM7_ext"/>
    <property type="match status" value="1"/>
</dbReference>
<feature type="region of interest" description="Disordered" evidence="7">
    <location>
        <begin position="731"/>
        <end position="751"/>
    </location>
</feature>
<evidence type="ECO:0000256" key="4">
    <source>
        <dbReference type="ARBA" id="ARBA00022692"/>
    </source>
</evidence>
<dbReference type="Proteomes" id="UP000249293">
    <property type="component" value="Chromosome 2"/>
</dbReference>
<evidence type="ECO:0000256" key="3">
    <source>
        <dbReference type="ARBA" id="ARBA00022448"/>
    </source>
</evidence>
<feature type="domain" description="CSC1/OSCA1-like N-terminal transmembrane" evidence="11">
    <location>
        <begin position="12"/>
        <end position="161"/>
    </location>
</feature>
<dbReference type="EMBL" id="MQVM01000020">
    <property type="protein sequence ID" value="ONH72592.1"/>
    <property type="molecule type" value="Genomic_DNA"/>
</dbReference>
<comment type="subcellular location">
    <subcellularLocation>
        <location evidence="1">Membrane</location>
        <topology evidence="1">Multi-pass membrane protein</topology>
    </subcellularLocation>
</comment>
<feature type="domain" description="CSC1/OSCA1-like cytosolic" evidence="12">
    <location>
        <begin position="185"/>
        <end position="372"/>
    </location>
</feature>
<organism evidence="14 15">
    <name type="scientific">Pichia kudriavzevii</name>
    <name type="common">Yeast</name>
    <name type="synonym">Issatchenkia orientalis</name>
    <dbReference type="NCBI Taxonomy" id="4909"/>
    <lineage>
        <taxon>Eukaryota</taxon>
        <taxon>Fungi</taxon>
        <taxon>Dikarya</taxon>
        <taxon>Ascomycota</taxon>
        <taxon>Saccharomycotina</taxon>
        <taxon>Pichiomycetes</taxon>
        <taxon>Pichiales</taxon>
        <taxon>Pichiaceae</taxon>
        <taxon>Pichia</taxon>
    </lineage>
</organism>
<feature type="transmembrane region" description="Helical" evidence="8">
    <location>
        <begin position="476"/>
        <end position="504"/>
    </location>
</feature>
<dbReference type="PANTHER" id="PTHR13018:SF139">
    <property type="entry name" value="PHOSPHATE METABOLISM PROTEIN 7"/>
    <property type="match status" value="1"/>
</dbReference>
<feature type="transmembrane region" description="Helical" evidence="8">
    <location>
        <begin position="575"/>
        <end position="596"/>
    </location>
</feature>
<evidence type="ECO:0000256" key="6">
    <source>
        <dbReference type="ARBA" id="ARBA00023136"/>
    </source>
</evidence>